<proteinExistence type="predicted"/>
<dbReference type="Pfam" id="PF01075">
    <property type="entry name" value="Glyco_transf_9"/>
    <property type="match status" value="1"/>
</dbReference>
<evidence type="ECO:0000256" key="1">
    <source>
        <dbReference type="ARBA" id="ARBA00022737"/>
    </source>
</evidence>
<keyword evidence="1" id="KW-0677">Repeat</keyword>
<evidence type="ECO:0000256" key="2">
    <source>
        <dbReference type="ARBA" id="ARBA00022803"/>
    </source>
</evidence>
<dbReference type="KEGG" id="ptaw:DW352_00795"/>
<dbReference type="InterPro" id="IPR050498">
    <property type="entry name" value="Ycf3"/>
</dbReference>
<dbReference type="Pfam" id="PF13432">
    <property type="entry name" value="TPR_16"/>
    <property type="match status" value="2"/>
</dbReference>
<evidence type="ECO:0000313" key="5">
    <source>
        <dbReference type="Proteomes" id="UP000254889"/>
    </source>
</evidence>
<dbReference type="PROSITE" id="PS50005">
    <property type="entry name" value="TPR"/>
    <property type="match status" value="3"/>
</dbReference>
<dbReference type="InterPro" id="IPR011990">
    <property type="entry name" value="TPR-like_helical_dom_sf"/>
</dbReference>
<evidence type="ECO:0000256" key="3">
    <source>
        <dbReference type="PROSITE-ProRule" id="PRU00339"/>
    </source>
</evidence>
<dbReference type="Pfam" id="PF00515">
    <property type="entry name" value="TPR_1"/>
    <property type="match status" value="1"/>
</dbReference>
<dbReference type="GO" id="GO:0016757">
    <property type="term" value="F:glycosyltransferase activity"/>
    <property type="evidence" value="ECO:0007669"/>
    <property type="project" value="InterPro"/>
</dbReference>
<keyword evidence="2 3" id="KW-0802">TPR repeat</keyword>
<dbReference type="OrthoDB" id="6193797at2"/>
<dbReference type="EMBL" id="CP031417">
    <property type="protein sequence ID" value="AXK79181.1"/>
    <property type="molecule type" value="Genomic_DNA"/>
</dbReference>
<reference evidence="4 5" key="1">
    <citation type="submission" date="2018-07" db="EMBL/GenBank/DDBJ databases">
        <authorList>
            <person name="Quirk P.G."/>
            <person name="Krulwich T.A."/>
        </authorList>
    </citation>
    <scope>NUCLEOTIDE SEQUENCE [LARGE SCALE GENOMIC DNA]</scope>
    <source>
        <strain evidence="4 5">CC-BB4</strain>
    </source>
</reference>
<feature type="repeat" description="TPR" evidence="3">
    <location>
        <begin position="182"/>
        <end position="215"/>
    </location>
</feature>
<dbReference type="Gene3D" id="3.40.50.2000">
    <property type="entry name" value="Glycogen Phosphorylase B"/>
    <property type="match status" value="1"/>
</dbReference>
<keyword evidence="5" id="KW-1185">Reference proteome</keyword>
<accession>A0A345ZQI4</accession>
<gene>
    <name evidence="4" type="ORF">DW352_00795</name>
</gene>
<dbReference type="PANTHER" id="PTHR44858">
    <property type="entry name" value="TETRATRICOPEPTIDE REPEAT PROTEIN 6"/>
    <property type="match status" value="1"/>
</dbReference>
<dbReference type="GO" id="GO:0046813">
    <property type="term" value="P:receptor-mediated virion attachment to host cell"/>
    <property type="evidence" value="ECO:0007669"/>
    <property type="project" value="TreeGrafter"/>
</dbReference>
<organism evidence="4 5">
    <name type="scientific">Pseudolabrys taiwanensis</name>
    <dbReference type="NCBI Taxonomy" id="331696"/>
    <lineage>
        <taxon>Bacteria</taxon>
        <taxon>Pseudomonadati</taxon>
        <taxon>Pseudomonadota</taxon>
        <taxon>Alphaproteobacteria</taxon>
        <taxon>Hyphomicrobiales</taxon>
        <taxon>Xanthobacteraceae</taxon>
        <taxon>Pseudolabrys</taxon>
    </lineage>
</organism>
<dbReference type="Pfam" id="PF13181">
    <property type="entry name" value="TPR_8"/>
    <property type="match status" value="1"/>
</dbReference>
<protein>
    <submittedName>
        <fullName evidence="4">Tetratricopeptide repeat protein</fullName>
    </submittedName>
</protein>
<dbReference type="InterPro" id="IPR002201">
    <property type="entry name" value="Glyco_trans_9"/>
</dbReference>
<feature type="repeat" description="TPR" evidence="3">
    <location>
        <begin position="114"/>
        <end position="147"/>
    </location>
</feature>
<evidence type="ECO:0000313" key="4">
    <source>
        <dbReference type="EMBL" id="AXK79181.1"/>
    </source>
</evidence>
<dbReference type="RefSeq" id="WP_115687618.1">
    <property type="nucleotide sequence ID" value="NZ_CP031417.1"/>
</dbReference>
<name>A0A345ZQI4_9HYPH</name>
<dbReference type="GO" id="GO:0009279">
    <property type="term" value="C:cell outer membrane"/>
    <property type="evidence" value="ECO:0007669"/>
    <property type="project" value="TreeGrafter"/>
</dbReference>
<dbReference type="Gene3D" id="1.25.40.10">
    <property type="entry name" value="Tetratricopeptide repeat domain"/>
    <property type="match status" value="3"/>
</dbReference>
<dbReference type="SUPFAM" id="SSF48452">
    <property type="entry name" value="TPR-like"/>
    <property type="match status" value="1"/>
</dbReference>
<dbReference type="InterPro" id="IPR019734">
    <property type="entry name" value="TPR_rpt"/>
</dbReference>
<feature type="repeat" description="TPR" evidence="3">
    <location>
        <begin position="80"/>
        <end position="113"/>
    </location>
</feature>
<dbReference type="PANTHER" id="PTHR44858:SF1">
    <property type="entry name" value="UDP-N-ACETYLGLUCOSAMINE--PEPTIDE N-ACETYLGLUCOSAMINYLTRANSFERASE SPINDLY-RELATED"/>
    <property type="match status" value="1"/>
</dbReference>
<dbReference type="Proteomes" id="UP000254889">
    <property type="component" value="Chromosome"/>
</dbReference>
<dbReference type="AlphaFoldDB" id="A0A345ZQI4"/>
<dbReference type="SUPFAM" id="SSF53756">
    <property type="entry name" value="UDP-Glycosyltransferase/glycogen phosphorylase"/>
    <property type="match status" value="1"/>
</dbReference>
<dbReference type="SMART" id="SM00028">
    <property type="entry name" value="TPR"/>
    <property type="match status" value="6"/>
</dbReference>
<sequence>MARHHSQPVVDLASLLETARAAHGEGAWARAEKQYKAILARDPRHVEALHLFGLLHYQTGRSAQALRYLAEALKGGIPSADLWSDHGLVLYALGRADEALASFDAALALAPDDPDLLSKRGVACLHLGRLQEALGAFDQALAREPAHVDALGNRGNAMLKLNEPEQAIASYDAAIRIKGATARLLTNRAHALKRLDRLDEALADLQQALAIEPNFAEAAFERGMVQLALGDFENGWASYERRWETGAFAEHRRNFSSPQWTGRQSLSGRTILLHAEQGFGDTIQFVRYAPLVQRLGATVVLEVQPELVRLMARVPGVDRVVARGSKLAAFDFHCPLMSLPLAFKTTAATVPASIPYIDLDDASMAEWAKRLPAGNPRVGFCWAGKAGHRNDINRSIPLARFAALLDRPDIDFVNLRVGLSDDERAILSTRANVLDYSAQLTDFDDTAGLIKQLDLVVSVDTSVVHLAGALGVPAVVMLPFAADFRWLRTGGTSAWYPGMSLLRQPRLKDWDSVIDAARDLLAELTTYRVFTAVPAIVLK</sequence>